<reference evidence="1 2" key="1">
    <citation type="submission" date="2021-06" db="EMBL/GenBank/DDBJ databases">
        <title>Caerostris darwini draft genome.</title>
        <authorList>
            <person name="Kono N."/>
            <person name="Arakawa K."/>
        </authorList>
    </citation>
    <scope>NUCLEOTIDE SEQUENCE [LARGE SCALE GENOMIC DNA]</scope>
</reference>
<name>A0AAV4NFI7_9ARAC</name>
<proteinExistence type="predicted"/>
<protein>
    <submittedName>
        <fullName evidence="1">Uncharacterized protein</fullName>
    </submittedName>
</protein>
<gene>
    <name evidence="1" type="ORF">CDAR_295781</name>
</gene>
<dbReference type="EMBL" id="BPLQ01001534">
    <property type="protein sequence ID" value="GIX82686.1"/>
    <property type="molecule type" value="Genomic_DNA"/>
</dbReference>
<keyword evidence="2" id="KW-1185">Reference proteome</keyword>
<dbReference type="Proteomes" id="UP001054837">
    <property type="component" value="Unassembled WGS sequence"/>
</dbReference>
<comment type="caution">
    <text evidence="1">The sequence shown here is derived from an EMBL/GenBank/DDBJ whole genome shotgun (WGS) entry which is preliminary data.</text>
</comment>
<evidence type="ECO:0000313" key="2">
    <source>
        <dbReference type="Proteomes" id="UP001054837"/>
    </source>
</evidence>
<evidence type="ECO:0000313" key="1">
    <source>
        <dbReference type="EMBL" id="GIX82686.1"/>
    </source>
</evidence>
<dbReference type="AlphaFoldDB" id="A0AAV4NFI7"/>
<organism evidence="1 2">
    <name type="scientific">Caerostris darwini</name>
    <dbReference type="NCBI Taxonomy" id="1538125"/>
    <lineage>
        <taxon>Eukaryota</taxon>
        <taxon>Metazoa</taxon>
        <taxon>Ecdysozoa</taxon>
        <taxon>Arthropoda</taxon>
        <taxon>Chelicerata</taxon>
        <taxon>Arachnida</taxon>
        <taxon>Araneae</taxon>
        <taxon>Araneomorphae</taxon>
        <taxon>Entelegynae</taxon>
        <taxon>Araneoidea</taxon>
        <taxon>Araneidae</taxon>
        <taxon>Caerostris</taxon>
    </lineage>
</organism>
<sequence>MGKRGIGANGEKHGPMIFFLVVGDGNKKQELKQPTAQFLEAPNYTSLGTFYSRLPRSAVNNRLYYIRNTRKRKFPLQRRNF</sequence>
<accession>A0AAV4NFI7</accession>